<evidence type="ECO:0000313" key="3">
    <source>
        <dbReference type="Proteomes" id="UP001210538"/>
    </source>
</evidence>
<gene>
    <name evidence="2" type="ORF">PHA72_27090</name>
</gene>
<comment type="similarity">
    <text evidence="1">Belongs to the Hha/YmoA/Cnu family.</text>
</comment>
<reference evidence="2 3" key="1">
    <citation type="submission" date="2023-01" db="EMBL/GenBank/DDBJ databases">
        <title>Genome sequence resource and annotation of Enterobacter ludwigii, an economically important pathogen of seedling wilt with strawberry.</title>
        <authorList>
            <person name="Xie Y."/>
        </authorList>
    </citation>
    <scope>NUCLEOTIDE SEQUENCE [LARGE SCALE GENOMIC DNA]</scope>
    <source>
        <strain evidence="2 3">CM-TZ4</strain>
        <plasmid evidence="2 3">unnamed2</plasmid>
    </source>
</reference>
<evidence type="ECO:0000313" key="2">
    <source>
        <dbReference type="EMBL" id="WCE16192.1"/>
    </source>
</evidence>
<dbReference type="Pfam" id="PF05321">
    <property type="entry name" value="HHA"/>
    <property type="match status" value="1"/>
</dbReference>
<keyword evidence="2" id="KW-0614">Plasmid</keyword>
<dbReference type="Gene3D" id="1.20.1280.40">
    <property type="entry name" value="HHA"/>
    <property type="match status" value="1"/>
</dbReference>
<organism evidence="2 3">
    <name type="scientific">Enterobacter ludwigii</name>
    <dbReference type="NCBI Taxonomy" id="299767"/>
    <lineage>
        <taxon>Bacteria</taxon>
        <taxon>Pseudomonadati</taxon>
        <taxon>Pseudomonadota</taxon>
        <taxon>Gammaproteobacteria</taxon>
        <taxon>Enterobacterales</taxon>
        <taxon>Enterobacteriaceae</taxon>
        <taxon>Enterobacter</taxon>
        <taxon>Enterobacter cloacae complex</taxon>
    </lineage>
</organism>
<geneLocation type="plasmid" evidence="2 3">
    <name>unnamed2</name>
</geneLocation>
<dbReference type="InterPro" id="IPR007985">
    <property type="entry name" value="Hemolysn_expr_modulating_HHA"/>
</dbReference>
<dbReference type="Proteomes" id="UP001210538">
    <property type="component" value="Plasmid unnamed2"/>
</dbReference>
<dbReference type="RefSeq" id="WP_271661516.1">
    <property type="nucleotide sequence ID" value="NZ_CP116349.1"/>
</dbReference>
<proteinExistence type="inferred from homology"/>
<name>A0AAX3LIQ5_9ENTR</name>
<accession>A0AAX3LIQ5</accession>
<dbReference type="InterPro" id="IPR036666">
    <property type="entry name" value="HHA_sf"/>
</dbReference>
<dbReference type="SUPFAM" id="SSF68989">
    <property type="entry name" value="Hemolysin expression modulating protein HHA"/>
    <property type="match status" value="1"/>
</dbReference>
<evidence type="ECO:0000256" key="1">
    <source>
        <dbReference type="ARBA" id="ARBA00010526"/>
    </source>
</evidence>
<dbReference type="AlphaFoldDB" id="A0AAX3LIQ5"/>
<keyword evidence="3" id="KW-1185">Reference proteome</keyword>
<dbReference type="EMBL" id="CP116349">
    <property type="protein sequence ID" value="WCE16192.1"/>
    <property type="molecule type" value="Genomic_DNA"/>
</dbReference>
<sequence>MKETVRLTTPGVNLKTKMDYVRQFRQISDADNLERVIEHMETKLSDNEFQIVQAAADHRKAEMALNRYFDKVPKDAWRYVR</sequence>
<protein>
    <submittedName>
        <fullName evidence="2">Hha/YmoA family nucleoid-associated regulatory protein</fullName>
    </submittedName>
</protein>